<dbReference type="Proteomes" id="UP000026941">
    <property type="component" value="Unassembled WGS sequence"/>
</dbReference>
<feature type="region of interest" description="Disordered" evidence="1">
    <location>
        <begin position="1"/>
        <end position="22"/>
    </location>
</feature>
<organism evidence="2 3">
    <name type="scientific">Rhizobium rhizogenes NBRC 13257</name>
    <dbReference type="NCBI Taxonomy" id="1220581"/>
    <lineage>
        <taxon>Bacteria</taxon>
        <taxon>Pseudomonadati</taxon>
        <taxon>Pseudomonadota</taxon>
        <taxon>Alphaproteobacteria</taxon>
        <taxon>Hyphomicrobiales</taxon>
        <taxon>Rhizobiaceae</taxon>
        <taxon>Rhizobium/Agrobacterium group</taxon>
        <taxon>Rhizobium</taxon>
    </lineage>
</organism>
<gene>
    <name evidence="2" type="ORF">RRH01S_09_00040</name>
</gene>
<evidence type="ECO:0000313" key="2">
    <source>
        <dbReference type="EMBL" id="GAJ94692.1"/>
    </source>
</evidence>
<reference evidence="2 3" key="1">
    <citation type="submission" date="2014-05" db="EMBL/GenBank/DDBJ databases">
        <title>Whole genome shotgun sequence of Rhizobium rhizogenes NBRC 13257.</title>
        <authorList>
            <person name="Katano-Makiyama Y."/>
            <person name="Hosoyama A."/>
            <person name="Hashimoto M."/>
            <person name="Hosoyama Y."/>
            <person name="Noguchi M."/>
            <person name="Tsuchikane K."/>
            <person name="Kimura A."/>
            <person name="Ohji S."/>
            <person name="Ichikawa N."/>
            <person name="Yamazoe A."/>
            <person name="Fujita N."/>
        </authorList>
    </citation>
    <scope>NUCLEOTIDE SEQUENCE [LARGE SCALE GENOMIC DNA]</scope>
    <source>
        <strain evidence="2 3">NBRC 13257</strain>
    </source>
</reference>
<accession>A0AA87U5M1</accession>
<sequence>MGTKKSPDIAAKPSPASTGVAADASEPALPLELLELELSLDGFSGGEAGFCEAVRTAARAVGGELLFDLPATGLISEYRRLAVLWIPEGGENMRIIFAALDLDGAEIRVLEPSEETEHLLSFTDAFVDLLQRLPERLDDAA</sequence>
<dbReference type="RefSeq" id="WP_007693830.1">
    <property type="nucleotide sequence ID" value="NZ_BAYX01000009.1"/>
</dbReference>
<comment type="caution">
    <text evidence="2">The sequence shown here is derived from an EMBL/GenBank/DDBJ whole genome shotgun (WGS) entry which is preliminary data.</text>
</comment>
<name>A0AA87U5M1_RHIRH</name>
<evidence type="ECO:0000313" key="3">
    <source>
        <dbReference type="Proteomes" id="UP000026941"/>
    </source>
</evidence>
<protein>
    <submittedName>
        <fullName evidence="2">Uncharacterized protein</fullName>
    </submittedName>
</protein>
<evidence type="ECO:0000256" key="1">
    <source>
        <dbReference type="SAM" id="MobiDB-lite"/>
    </source>
</evidence>
<proteinExistence type="predicted"/>
<dbReference type="EMBL" id="BAYX01000009">
    <property type="protein sequence ID" value="GAJ94692.1"/>
    <property type="molecule type" value="Genomic_DNA"/>
</dbReference>
<dbReference type="AlphaFoldDB" id="A0AA87U5M1"/>